<dbReference type="PROSITE" id="PS50231">
    <property type="entry name" value="RICIN_B_LECTIN"/>
    <property type="match status" value="1"/>
</dbReference>
<reference evidence="2 3" key="1">
    <citation type="submission" date="2023-07" db="EMBL/GenBank/DDBJ databases">
        <title>Comparative genomics of wheat-associated soil bacteria to identify genetic determinants of phenazine resistance.</title>
        <authorList>
            <person name="Mouncey N."/>
        </authorList>
    </citation>
    <scope>NUCLEOTIDE SEQUENCE [LARGE SCALE GENOMIC DNA]</scope>
    <source>
        <strain evidence="2 3">B2I6</strain>
    </source>
</reference>
<name>A0ABU0P498_STRRH</name>
<organism evidence="2 3">
    <name type="scientific">Streptomyces rishiriensis</name>
    <dbReference type="NCBI Taxonomy" id="68264"/>
    <lineage>
        <taxon>Bacteria</taxon>
        <taxon>Bacillati</taxon>
        <taxon>Actinomycetota</taxon>
        <taxon>Actinomycetes</taxon>
        <taxon>Kitasatosporales</taxon>
        <taxon>Streptomycetaceae</taxon>
        <taxon>Streptomyces</taxon>
    </lineage>
</organism>
<accession>A0ABU0P498</accession>
<feature type="signal peptide" evidence="1">
    <location>
        <begin position="1"/>
        <end position="31"/>
    </location>
</feature>
<dbReference type="Proteomes" id="UP001230654">
    <property type="component" value="Unassembled WGS sequence"/>
</dbReference>
<dbReference type="InterPro" id="IPR035992">
    <property type="entry name" value="Ricin_B-like_lectins"/>
</dbReference>
<dbReference type="EMBL" id="JAUSWV010000002">
    <property type="protein sequence ID" value="MDQ0585773.1"/>
    <property type="molecule type" value="Genomic_DNA"/>
</dbReference>
<keyword evidence="3" id="KW-1185">Reference proteome</keyword>
<comment type="caution">
    <text evidence="2">The sequence shown here is derived from an EMBL/GenBank/DDBJ whole genome shotgun (WGS) entry which is preliminary data.</text>
</comment>
<evidence type="ECO:0000256" key="1">
    <source>
        <dbReference type="SAM" id="SignalP"/>
    </source>
</evidence>
<evidence type="ECO:0000313" key="2">
    <source>
        <dbReference type="EMBL" id="MDQ0585773.1"/>
    </source>
</evidence>
<proteinExistence type="predicted"/>
<dbReference type="SUPFAM" id="SSF50370">
    <property type="entry name" value="Ricin B-like lectins"/>
    <property type="match status" value="1"/>
</dbReference>
<evidence type="ECO:0008006" key="4">
    <source>
        <dbReference type="Google" id="ProtNLM"/>
    </source>
</evidence>
<gene>
    <name evidence="2" type="ORF">QF030_007951</name>
</gene>
<dbReference type="Gene3D" id="2.80.10.50">
    <property type="match status" value="1"/>
</dbReference>
<keyword evidence="1" id="KW-0732">Signal</keyword>
<evidence type="ECO:0000313" key="3">
    <source>
        <dbReference type="Proteomes" id="UP001230654"/>
    </source>
</evidence>
<sequence length="172" mass="18681">MNSLRTLRLTAPVGLAALMLAVAGSMSTASATTYWTYANDHEGNCLVSSTVSDKVWSDTCDDSLSTRNWHWGSDSYTRNYDGTVFRRLVSKANGLCLTTDSKTATNAVWMSGCGNAPGQWWSGDGNYLECDFVTGTGVFLRTSDNGNAVYTTNYIGEGGIDRTAWVWWGAHS</sequence>
<feature type="chain" id="PRO_5046706579" description="Ricin B lectin domain-containing protein" evidence="1">
    <location>
        <begin position="32"/>
        <end position="172"/>
    </location>
</feature>
<dbReference type="RefSeq" id="WP_307167432.1">
    <property type="nucleotide sequence ID" value="NZ_JAUSWV010000002.1"/>
</dbReference>
<protein>
    <recommendedName>
        <fullName evidence="4">Ricin B lectin domain-containing protein</fullName>
    </recommendedName>
</protein>